<reference evidence="2" key="1">
    <citation type="submission" date="2017-05" db="EMBL/GenBank/DDBJ databases">
        <authorList>
            <person name="Ray J."/>
            <person name="Price M."/>
            <person name="Deutschbauer A."/>
        </authorList>
    </citation>
    <scope>NUCLEOTIDE SEQUENCE [LARGE SCALE GENOMIC DNA]</scope>
    <source>
        <strain evidence="2">DSM 19842</strain>
    </source>
</reference>
<keyword evidence="2" id="KW-1185">Reference proteome</keyword>
<dbReference type="RefSeq" id="WP_025604661.1">
    <property type="nucleotide sequence ID" value="NZ_CP021235.1"/>
</dbReference>
<dbReference type="EMBL" id="CP021235">
    <property type="protein sequence ID" value="ARS34594.1"/>
    <property type="molecule type" value="Genomic_DNA"/>
</dbReference>
<sequence length="109" mass="12601">MTKREQYKLTFNKIKNRVYCGQSEITTESYFLCSLLNQLSDREPEYLLDEIKLAVAGQDFDAFYSVDGALFSDGVHIQPPNAIINEKYEVKLVDLKQLLDEWIAFVRAS</sequence>
<protein>
    <submittedName>
        <fullName evidence="1">Uncharacterized protein</fullName>
    </submittedName>
</protein>
<dbReference type="AlphaFoldDB" id="A0A1X9YP19"/>
<dbReference type="Proteomes" id="UP000266292">
    <property type="component" value="Chromosome"/>
</dbReference>
<gene>
    <name evidence="1" type="ORF">CA264_03560</name>
</gene>
<name>A0A1X9YP19_9BACT</name>
<accession>A0A1X9YP19</accession>
<dbReference type="KEGG" id="pact:CA264_03560"/>
<dbReference type="OrthoDB" id="1261935at2"/>
<organism evidence="1 2">
    <name type="scientific">Pontibacter actiniarum</name>
    <dbReference type="NCBI Taxonomy" id="323450"/>
    <lineage>
        <taxon>Bacteria</taxon>
        <taxon>Pseudomonadati</taxon>
        <taxon>Bacteroidota</taxon>
        <taxon>Cytophagia</taxon>
        <taxon>Cytophagales</taxon>
        <taxon>Hymenobacteraceae</taxon>
        <taxon>Pontibacter</taxon>
    </lineage>
</organism>
<evidence type="ECO:0000313" key="1">
    <source>
        <dbReference type="EMBL" id="ARS34594.1"/>
    </source>
</evidence>
<evidence type="ECO:0000313" key="2">
    <source>
        <dbReference type="Proteomes" id="UP000266292"/>
    </source>
</evidence>
<proteinExistence type="predicted"/>